<name>A0A2Z7BPT8_9LAMI</name>
<accession>A0A2Z7BPT8</accession>
<protein>
    <submittedName>
        <fullName evidence="2">Uncharacterized protein</fullName>
    </submittedName>
</protein>
<sequence>MSSPSDSIAELGSSKPPWYEEKSSNLRSSDIPFIKEKGGCSKNLRSSFLVPTRGLTALLGASIISTLISWRWVSGSSSEVYRRLCQHIKISPSRLAPNSYSFLLALPTLIRYHNLPLITYVLMQLVQIKRLDPGKFYLSHKGDHAFIKGNSGSHKGWMSWFFFVKRVGKKRDPWKCDMFWRDNMYTFTAQTPDRSPNLDSFLNVMREKSYNAPELIQEDLLCFFGFSRRGVELIGDLDERMGKEDMLRLMEGEATVGSSGLPVPSKKATKKRRASTPAEKEARREKRKKKEEEVPTTDTRGTSTLETRRGASSLKEPEERPDPTPVINIPEASPEKVEPTERAGPGRVPPLNFFEDSLVVSPSGVVATNLLCHIAPTGHRSTG</sequence>
<evidence type="ECO:0000313" key="3">
    <source>
        <dbReference type="Proteomes" id="UP000250235"/>
    </source>
</evidence>
<organism evidence="2 3">
    <name type="scientific">Dorcoceras hygrometricum</name>
    <dbReference type="NCBI Taxonomy" id="472368"/>
    <lineage>
        <taxon>Eukaryota</taxon>
        <taxon>Viridiplantae</taxon>
        <taxon>Streptophyta</taxon>
        <taxon>Embryophyta</taxon>
        <taxon>Tracheophyta</taxon>
        <taxon>Spermatophyta</taxon>
        <taxon>Magnoliopsida</taxon>
        <taxon>eudicotyledons</taxon>
        <taxon>Gunneridae</taxon>
        <taxon>Pentapetalae</taxon>
        <taxon>asterids</taxon>
        <taxon>lamiids</taxon>
        <taxon>Lamiales</taxon>
        <taxon>Gesneriaceae</taxon>
        <taxon>Didymocarpoideae</taxon>
        <taxon>Trichosporeae</taxon>
        <taxon>Loxocarpinae</taxon>
        <taxon>Dorcoceras</taxon>
    </lineage>
</organism>
<gene>
    <name evidence="2" type="ORF">F511_04161</name>
</gene>
<feature type="compositionally biased region" description="Polar residues" evidence="1">
    <location>
        <begin position="296"/>
        <end position="305"/>
    </location>
</feature>
<dbReference type="Proteomes" id="UP000250235">
    <property type="component" value="Unassembled WGS sequence"/>
</dbReference>
<keyword evidence="3" id="KW-1185">Reference proteome</keyword>
<dbReference type="OrthoDB" id="1752359at2759"/>
<evidence type="ECO:0000313" key="2">
    <source>
        <dbReference type="EMBL" id="KZV33936.1"/>
    </source>
</evidence>
<feature type="region of interest" description="Disordered" evidence="1">
    <location>
        <begin position="253"/>
        <end position="348"/>
    </location>
</feature>
<feature type="region of interest" description="Disordered" evidence="1">
    <location>
        <begin position="1"/>
        <end position="23"/>
    </location>
</feature>
<dbReference type="EMBL" id="KV005645">
    <property type="protein sequence ID" value="KZV33936.1"/>
    <property type="molecule type" value="Genomic_DNA"/>
</dbReference>
<reference evidence="2 3" key="1">
    <citation type="journal article" date="2015" name="Proc. Natl. Acad. Sci. U.S.A.">
        <title>The resurrection genome of Boea hygrometrica: A blueprint for survival of dehydration.</title>
        <authorList>
            <person name="Xiao L."/>
            <person name="Yang G."/>
            <person name="Zhang L."/>
            <person name="Yang X."/>
            <person name="Zhao S."/>
            <person name="Ji Z."/>
            <person name="Zhou Q."/>
            <person name="Hu M."/>
            <person name="Wang Y."/>
            <person name="Chen M."/>
            <person name="Xu Y."/>
            <person name="Jin H."/>
            <person name="Xiao X."/>
            <person name="Hu G."/>
            <person name="Bao F."/>
            <person name="Hu Y."/>
            <person name="Wan P."/>
            <person name="Li L."/>
            <person name="Deng X."/>
            <person name="Kuang T."/>
            <person name="Xiang C."/>
            <person name="Zhu J.K."/>
            <person name="Oliver M.J."/>
            <person name="He Y."/>
        </authorList>
    </citation>
    <scope>NUCLEOTIDE SEQUENCE [LARGE SCALE GENOMIC DNA]</scope>
    <source>
        <strain evidence="3">cv. XS01</strain>
    </source>
</reference>
<evidence type="ECO:0000256" key="1">
    <source>
        <dbReference type="SAM" id="MobiDB-lite"/>
    </source>
</evidence>
<dbReference type="AlphaFoldDB" id="A0A2Z7BPT8"/>
<proteinExistence type="predicted"/>